<dbReference type="Gene3D" id="1.10.260.40">
    <property type="entry name" value="lambda repressor-like DNA-binding domains"/>
    <property type="match status" value="1"/>
</dbReference>
<gene>
    <name evidence="2" type="ORF">Phpb_01574</name>
</gene>
<dbReference type="PROSITE" id="PS50943">
    <property type="entry name" value="HTH_CROC1"/>
    <property type="match status" value="1"/>
</dbReference>
<evidence type="ECO:0000259" key="1">
    <source>
        <dbReference type="PROSITE" id="PS50943"/>
    </source>
</evidence>
<protein>
    <recommendedName>
        <fullName evidence="1">HTH cro/C1-type domain-containing protein</fullName>
    </recommendedName>
</protein>
<dbReference type="RefSeq" id="WP_058589720.1">
    <property type="nucleotide sequence ID" value="NZ_CAWMQN010000038.1"/>
</dbReference>
<proteinExistence type="predicted"/>
<feature type="domain" description="HTH cro/C1-type" evidence="1">
    <location>
        <begin position="40"/>
        <end position="74"/>
    </location>
</feature>
<dbReference type="SUPFAM" id="SSF47413">
    <property type="entry name" value="lambda repressor-like DNA-binding domains"/>
    <property type="match status" value="1"/>
</dbReference>
<reference evidence="3" key="1">
    <citation type="submission" date="2015-11" db="EMBL/GenBank/DDBJ databases">
        <authorList>
            <person name="Tobias N.J."/>
            <person name="Mishra B."/>
            <person name="Gupta D.K."/>
            <person name="Thines M."/>
            <person name="Stinear T.P."/>
            <person name="Bode H.B."/>
        </authorList>
    </citation>
    <scope>NUCLEOTIDE SEQUENCE [LARGE SCALE GENOMIC DNA]</scope>
    <source>
        <strain evidence="3">PB45.5</strain>
    </source>
</reference>
<dbReference type="InterPro" id="IPR001387">
    <property type="entry name" value="Cro/C1-type_HTH"/>
</dbReference>
<dbReference type="CDD" id="cd00093">
    <property type="entry name" value="HTH_XRE"/>
    <property type="match status" value="1"/>
</dbReference>
<evidence type="ECO:0000313" key="2">
    <source>
        <dbReference type="EMBL" id="OCA55358.1"/>
    </source>
</evidence>
<organism evidence="2 3">
    <name type="scientific">Photorhabdus namnaonensis</name>
    <dbReference type="NCBI Taxonomy" id="1851568"/>
    <lineage>
        <taxon>Bacteria</taxon>
        <taxon>Pseudomonadati</taxon>
        <taxon>Pseudomonadota</taxon>
        <taxon>Gammaproteobacteria</taxon>
        <taxon>Enterobacterales</taxon>
        <taxon>Morganellaceae</taxon>
        <taxon>Photorhabdus</taxon>
    </lineage>
</organism>
<name>A0A1B8YJT1_9GAMM</name>
<dbReference type="GO" id="GO:0003677">
    <property type="term" value="F:DNA binding"/>
    <property type="evidence" value="ECO:0007669"/>
    <property type="project" value="InterPro"/>
</dbReference>
<dbReference type="InterPro" id="IPR010982">
    <property type="entry name" value="Lambda_DNA-bd_dom_sf"/>
</dbReference>
<dbReference type="PATRIC" id="fig|29488.15.peg.1720"/>
<keyword evidence="3" id="KW-1185">Reference proteome</keyword>
<dbReference type="AlphaFoldDB" id="A0A1B8YJT1"/>
<evidence type="ECO:0000313" key="3">
    <source>
        <dbReference type="Proteomes" id="UP000092665"/>
    </source>
</evidence>
<dbReference type="EMBL" id="LOIC01000038">
    <property type="protein sequence ID" value="OCA55358.1"/>
    <property type="molecule type" value="Genomic_DNA"/>
</dbReference>
<sequence length="184" mass="21077">MNNKTNEATFLEEGKETFKNRLKQLLKGRSLRAASTEWQIPYSTLNNYFDKKTLPSLYVAQKIARIEGVSLEWLASGTPNEKPTDDSQRDDTGYGYDELKTAWSLILDSLDVKEAKTLINLMHRKGIEGILTMIHEKQDIEELIDKLKIRSNLKQAIKVALDGNESTDKEILRYITTLISQEKN</sequence>
<dbReference type="Proteomes" id="UP000092665">
    <property type="component" value="Unassembled WGS sequence"/>
</dbReference>
<comment type="caution">
    <text evidence="2">The sequence shown here is derived from an EMBL/GenBank/DDBJ whole genome shotgun (WGS) entry which is preliminary data.</text>
</comment>
<accession>A0A1B8YJT1</accession>